<proteinExistence type="inferred from homology"/>
<dbReference type="GO" id="GO:0015562">
    <property type="term" value="F:efflux transmembrane transporter activity"/>
    <property type="evidence" value="ECO:0007669"/>
    <property type="project" value="TreeGrafter"/>
</dbReference>
<reference evidence="5" key="1">
    <citation type="submission" date="2016-09" db="EMBL/GenBank/DDBJ databases">
        <title>Acidihalobacter prosperus F5.</title>
        <authorList>
            <person name="Khaleque H.N."/>
            <person name="Ramsay J.P."/>
            <person name="Kaksonen A.H."/>
            <person name="Boxall N.J."/>
            <person name="Watkin E.L.J."/>
        </authorList>
    </citation>
    <scope>NUCLEOTIDE SEQUENCE [LARGE SCALE GENOMIC DNA]</scope>
    <source>
        <strain evidence="5">F5</strain>
    </source>
</reference>
<dbReference type="KEGG" id="aprs:BI364_02560"/>
<dbReference type="RefSeq" id="WP_070077423.1">
    <property type="nucleotide sequence ID" value="NZ_CP017415.1"/>
</dbReference>
<evidence type="ECO:0000256" key="1">
    <source>
        <dbReference type="ARBA" id="ARBA00009477"/>
    </source>
</evidence>
<dbReference type="AlphaFoldDB" id="A0A1D8IKN1"/>
<feature type="domain" description="CzcB-like barrel-sandwich hybrid" evidence="3">
    <location>
        <begin position="46"/>
        <end position="174"/>
    </location>
</feature>
<evidence type="ECO:0000313" key="4">
    <source>
        <dbReference type="EMBL" id="AOU97033.1"/>
    </source>
</evidence>
<dbReference type="EMBL" id="CP017415">
    <property type="protein sequence ID" value="AOU97033.1"/>
    <property type="molecule type" value="Genomic_DNA"/>
</dbReference>
<dbReference type="Pfam" id="PF25973">
    <property type="entry name" value="BSH_CzcB"/>
    <property type="match status" value="1"/>
</dbReference>
<dbReference type="PANTHER" id="PTHR30469">
    <property type="entry name" value="MULTIDRUG RESISTANCE PROTEIN MDTA"/>
    <property type="match status" value="1"/>
</dbReference>
<dbReference type="SUPFAM" id="SSF111369">
    <property type="entry name" value="HlyD-like secretion proteins"/>
    <property type="match status" value="1"/>
</dbReference>
<dbReference type="InterPro" id="IPR006143">
    <property type="entry name" value="RND_pump_MFP"/>
</dbReference>
<dbReference type="Gene3D" id="2.40.50.100">
    <property type="match status" value="1"/>
</dbReference>
<sequence length="269" mass="28520">MTTLTRFAATRSACLAIALGGLAAIPASAAEVAAVLGYAAPLTLSTPASGIVTQVAVHPGQSVRRGEVLIRLDDRAMRARVKGIEAETRKLGLTRDEARREYQRARTLYEKTVISAHDLKLAEIAAASAEADLTIAQSRLTEARVDLAHATVRAPIDGRITRVMVATGETVQNALRATPMLELADPRQWVARARLSPAQISTLRLDQPLVIRASGVHYTGTLVSLEPSASAPHAPIDSEVVVRFAPNPTAKLLPGGAALIDIPGDGRRE</sequence>
<dbReference type="Proteomes" id="UP000095401">
    <property type="component" value="Chromosome"/>
</dbReference>
<keyword evidence="5" id="KW-1185">Reference proteome</keyword>
<evidence type="ECO:0000256" key="2">
    <source>
        <dbReference type="SAM" id="SignalP"/>
    </source>
</evidence>
<dbReference type="NCBIfam" id="TIGR01730">
    <property type="entry name" value="RND_mfp"/>
    <property type="match status" value="1"/>
</dbReference>
<evidence type="ECO:0000313" key="5">
    <source>
        <dbReference type="Proteomes" id="UP000095401"/>
    </source>
</evidence>
<comment type="similarity">
    <text evidence="1">Belongs to the membrane fusion protein (MFP) (TC 8.A.1) family.</text>
</comment>
<dbReference type="GO" id="GO:1990281">
    <property type="term" value="C:efflux pump complex"/>
    <property type="evidence" value="ECO:0007669"/>
    <property type="project" value="TreeGrafter"/>
</dbReference>
<dbReference type="Gene3D" id="1.10.287.470">
    <property type="entry name" value="Helix hairpin bin"/>
    <property type="match status" value="1"/>
</dbReference>
<dbReference type="InterPro" id="IPR058647">
    <property type="entry name" value="BSH_CzcB-like"/>
</dbReference>
<name>A0A1D8IKN1_9GAMM</name>
<gene>
    <name evidence="4" type="ORF">BI364_02560</name>
</gene>
<dbReference type="PANTHER" id="PTHR30469:SF15">
    <property type="entry name" value="HLYD FAMILY OF SECRETION PROTEINS"/>
    <property type="match status" value="1"/>
</dbReference>
<keyword evidence="2" id="KW-0732">Signal</keyword>
<accession>A0A1D8IKN1</accession>
<evidence type="ECO:0000259" key="3">
    <source>
        <dbReference type="Pfam" id="PF25973"/>
    </source>
</evidence>
<protein>
    <recommendedName>
        <fullName evidence="3">CzcB-like barrel-sandwich hybrid domain-containing protein</fullName>
    </recommendedName>
</protein>
<feature type="chain" id="PRO_5009108308" description="CzcB-like barrel-sandwich hybrid domain-containing protein" evidence="2">
    <location>
        <begin position="30"/>
        <end position="269"/>
    </location>
</feature>
<organism evidence="4 5">
    <name type="scientific">Acidihalobacter yilgarnensis</name>
    <dbReference type="NCBI Taxonomy" id="2819280"/>
    <lineage>
        <taxon>Bacteria</taxon>
        <taxon>Pseudomonadati</taxon>
        <taxon>Pseudomonadota</taxon>
        <taxon>Gammaproteobacteria</taxon>
        <taxon>Chromatiales</taxon>
        <taxon>Ectothiorhodospiraceae</taxon>
        <taxon>Acidihalobacter</taxon>
    </lineage>
</organism>
<feature type="signal peptide" evidence="2">
    <location>
        <begin position="1"/>
        <end position="29"/>
    </location>
</feature>